<feature type="signal peptide" evidence="9">
    <location>
        <begin position="1"/>
        <end position="23"/>
    </location>
</feature>
<evidence type="ECO:0000256" key="5">
    <source>
        <dbReference type="ARBA" id="ARBA00022801"/>
    </source>
</evidence>
<accession>A0ABU9C6U8</accession>
<keyword evidence="2" id="KW-0645">Protease</keyword>
<keyword evidence="12" id="KW-1185">Reference proteome</keyword>
<feature type="chain" id="PRO_5045452692" evidence="9">
    <location>
        <begin position="24"/>
        <end position="291"/>
    </location>
</feature>
<keyword evidence="4 9" id="KW-0732">Signal</keyword>
<feature type="domain" description="Peptidase M43 pregnancy-associated plasma-A" evidence="10">
    <location>
        <begin position="192"/>
        <end position="281"/>
    </location>
</feature>
<organism evidence="11 12">
    <name type="scientific">Ideonella margarita</name>
    <dbReference type="NCBI Taxonomy" id="2984191"/>
    <lineage>
        <taxon>Bacteria</taxon>
        <taxon>Pseudomonadati</taxon>
        <taxon>Pseudomonadota</taxon>
        <taxon>Betaproteobacteria</taxon>
        <taxon>Burkholderiales</taxon>
        <taxon>Sphaerotilaceae</taxon>
        <taxon>Ideonella</taxon>
    </lineage>
</organism>
<evidence type="ECO:0000313" key="12">
    <source>
        <dbReference type="Proteomes" id="UP001379945"/>
    </source>
</evidence>
<dbReference type="CDD" id="cd04275">
    <property type="entry name" value="ZnMc_pappalysin_like"/>
    <property type="match status" value="1"/>
</dbReference>
<keyword evidence="6" id="KW-0862">Zinc</keyword>
<evidence type="ECO:0000256" key="9">
    <source>
        <dbReference type="SAM" id="SignalP"/>
    </source>
</evidence>
<dbReference type="Proteomes" id="UP001379945">
    <property type="component" value="Unassembled WGS sequence"/>
</dbReference>
<keyword evidence="3" id="KW-0479">Metal-binding</keyword>
<name>A0ABU9C6U8_9BURK</name>
<evidence type="ECO:0000256" key="4">
    <source>
        <dbReference type="ARBA" id="ARBA00022729"/>
    </source>
</evidence>
<evidence type="ECO:0000256" key="6">
    <source>
        <dbReference type="ARBA" id="ARBA00022833"/>
    </source>
</evidence>
<evidence type="ECO:0000256" key="3">
    <source>
        <dbReference type="ARBA" id="ARBA00022723"/>
    </source>
</evidence>
<keyword evidence="5" id="KW-0378">Hydrolase</keyword>
<dbReference type="EMBL" id="JBBUTI010000005">
    <property type="protein sequence ID" value="MEK8046399.1"/>
    <property type="molecule type" value="Genomic_DNA"/>
</dbReference>
<comment type="caution">
    <text evidence="11">The sequence shown here is derived from an EMBL/GenBank/DDBJ whole genome shotgun (WGS) entry which is preliminary data.</text>
</comment>
<evidence type="ECO:0000256" key="1">
    <source>
        <dbReference type="ARBA" id="ARBA00008721"/>
    </source>
</evidence>
<evidence type="ECO:0000259" key="10">
    <source>
        <dbReference type="Pfam" id="PF05572"/>
    </source>
</evidence>
<dbReference type="Pfam" id="PF05572">
    <property type="entry name" value="Peptidase_M43"/>
    <property type="match status" value="1"/>
</dbReference>
<evidence type="ECO:0000256" key="2">
    <source>
        <dbReference type="ARBA" id="ARBA00022670"/>
    </source>
</evidence>
<protein>
    <submittedName>
        <fullName evidence="11">Zinc metalloprotease</fullName>
    </submittedName>
</protein>
<evidence type="ECO:0000256" key="7">
    <source>
        <dbReference type="ARBA" id="ARBA00023049"/>
    </source>
</evidence>
<comment type="similarity">
    <text evidence="1">Belongs to the peptidase M43B family.</text>
</comment>
<dbReference type="Gene3D" id="3.40.390.10">
    <property type="entry name" value="Collagenase (Catalytic Domain)"/>
    <property type="match status" value="1"/>
</dbReference>
<dbReference type="PANTHER" id="PTHR47466">
    <property type="match status" value="1"/>
</dbReference>
<keyword evidence="8" id="KW-1015">Disulfide bond</keyword>
<dbReference type="InterPro" id="IPR024079">
    <property type="entry name" value="MetalloPept_cat_dom_sf"/>
</dbReference>
<proteinExistence type="inferred from homology"/>
<evidence type="ECO:0000313" key="11">
    <source>
        <dbReference type="EMBL" id="MEK8046399.1"/>
    </source>
</evidence>
<dbReference type="GO" id="GO:0008237">
    <property type="term" value="F:metallopeptidase activity"/>
    <property type="evidence" value="ECO:0007669"/>
    <property type="project" value="UniProtKB-KW"/>
</dbReference>
<dbReference type="RefSeq" id="WP_341398687.1">
    <property type="nucleotide sequence ID" value="NZ_JBBUTI010000005.1"/>
</dbReference>
<sequence length="291" mass="30678">MKKLALTTLAFAALSLVTATSYAAKDDVLSHRCYTVAPEKAARDKIEAKRVAFVEGRRMKGQEAERAAGTVTIPVYFHVINKGTGVANGDITTAMINDQIAVLNSAYASTPFRFALQSVDRTTNATWYTMAPGSSAETAAKTALRKGTASALNLYSAAPGGGLLGWATFPSDYTASPKLDGVVLLNSSVPGGSSAPYNEGDTGTHEVGHWLGLYHTFQGACTNAGDSVSDTPAEKSAAYGCPVGRDSCTTKAGLDPITNFMDYTDDSCMNSFTAGQVARMDSLHLQYRQGK</sequence>
<dbReference type="SUPFAM" id="SSF55486">
    <property type="entry name" value="Metalloproteases ('zincins'), catalytic domain"/>
    <property type="match status" value="1"/>
</dbReference>
<evidence type="ECO:0000256" key="8">
    <source>
        <dbReference type="ARBA" id="ARBA00023157"/>
    </source>
</evidence>
<dbReference type="PANTHER" id="PTHR47466:SF1">
    <property type="entry name" value="METALLOPROTEASE MEP1 (AFU_ORTHOLOGUE AFUA_1G07730)-RELATED"/>
    <property type="match status" value="1"/>
</dbReference>
<reference evidence="11 12" key="1">
    <citation type="submission" date="2024-04" db="EMBL/GenBank/DDBJ databases">
        <title>Novel species of the genus Ideonella isolated from streams.</title>
        <authorList>
            <person name="Lu H."/>
        </authorList>
    </citation>
    <scope>NUCLEOTIDE SEQUENCE [LARGE SCALE GENOMIC DNA]</scope>
    <source>
        <strain evidence="11 12">LYT19W</strain>
    </source>
</reference>
<gene>
    <name evidence="11" type="ORF">AACH00_08595</name>
</gene>
<dbReference type="InterPro" id="IPR008754">
    <property type="entry name" value="Peptidase_M43"/>
</dbReference>
<keyword evidence="7 11" id="KW-0482">Metalloprotease</keyword>